<organism evidence="7 8">
    <name type="scientific">Desulfobacca acetoxidans (strain ATCC 700848 / DSM 11109 / ASRB2)</name>
    <dbReference type="NCBI Taxonomy" id="880072"/>
    <lineage>
        <taxon>Bacteria</taxon>
        <taxon>Pseudomonadati</taxon>
        <taxon>Thermodesulfobacteriota</taxon>
        <taxon>Desulfobaccia</taxon>
        <taxon>Desulfobaccales</taxon>
        <taxon>Desulfobaccaceae</taxon>
        <taxon>Desulfobacca</taxon>
    </lineage>
</organism>
<keyword evidence="8" id="KW-1185">Reference proteome</keyword>
<dbReference type="OrthoDB" id="9793353at2"/>
<name>F2NJD7_DESAR</name>
<dbReference type="GO" id="GO:0006412">
    <property type="term" value="P:translation"/>
    <property type="evidence" value="ECO:0007669"/>
    <property type="project" value="UniProtKB-UniRule"/>
</dbReference>
<dbReference type="HAMAP" id="MF_01369_B">
    <property type="entry name" value="Ribosomal_uL23_B"/>
    <property type="match status" value="1"/>
</dbReference>
<dbReference type="NCBIfam" id="NF004363">
    <property type="entry name" value="PRK05738.2-4"/>
    <property type="match status" value="1"/>
</dbReference>
<evidence type="ECO:0000256" key="4">
    <source>
        <dbReference type="ARBA" id="ARBA00022980"/>
    </source>
</evidence>
<evidence type="ECO:0000256" key="1">
    <source>
        <dbReference type="ARBA" id="ARBA00006700"/>
    </source>
</evidence>
<evidence type="ECO:0000256" key="2">
    <source>
        <dbReference type="ARBA" id="ARBA00022730"/>
    </source>
</evidence>
<dbReference type="FunFam" id="3.30.70.330:FF:000001">
    <property type="entry name" value="50S ribosomal protein L23"/>
    <property type="match status" value="1"/>
</dbReference>
<keyword evidence="3 6" id="KW-0694">RNA-binding</keyword>
<evidence type="ECO:0000313" key="7">
    <source>
        <dbReference type="EMBL" id="AEB09309.1"/>
    </source>
</evidence>
<dbReference type="GO" id="GO:0019843">
    <property type="term" value="F:rRNA binding"/>
    <property type="evidence" value="ECO:0007669"/>
    <property type="project" value="UniProtKB-UniRule"/>
</dbReference>
<comment type="function">
    <text evidence="6">One of the early assembly proteins it binds 23S rRNA. One of the proteins that surrounds the polypeptide exit tunnel on the outside of the ribosome. Forms the main docking site for trigger factor binding to the ribosome.</text>
</comment>
<dbReference type="NCBIfam" id="NF004359">
    <property type="entry name" value="PRK05738.1-3"/>
    <property type="match status" value="1"/>
</dbReference>
<dbReference type="InterPro" id="IPR012677">
    <property type="entry name" value="Nucleotide-bd_a/b_plait_sf"/>
</dbReference>
<accession>F2NJD7</accession>
<reference evidence="7 8" key="1">
    <citation type="journal article" date="2011" name="Stand. Genomic Sci.">
        <title>Complete genome sequence of the acetate-degrading sulfate reducer Desulfobacca acetoxidans type strain (ASRB2).</title>
        <authorList>
            <person name="Goker M."/>
            <person name="Teshima H."/>
            <person name="Lapidus A."/>
            <person name="Nolan M."/>
            <person name="Lucas S."/>
            <person name="Hammon N."/>
            <person name="Deshpande S."/>
            <person name="Cheng J.F."/>
            <person name="Tapia R."/>
            <person name="Han C."/>
            <person name="Goodwin L."/>
            <person name="Pitluck S."/>
            <person name="Huntemann M."/>
            <person name="Liolios K."/>
            <person name="Ivanova N."/>
            <person name="Pagani I."/>
            <person name="Mavromatis K."/>
            <person name="Ovchinikova G."/>
            <person name="Pati A."/>
            <person name="Chen A."/>
            <person name="Palaniappan K."/>
            <person name="Land M."/>
            <person name="Hauser L."/>
            <person name="Brambilla E.M."/>
            <person name="Rohde M."/>
            <person name="Spring S."/>
            <person name="Detter J.C."/>
            <person name="Woyke T."/>
            <person name="Bristow J."/>
            <person name="Eisen J.A."/>
            <person name="Markowitz V."/>
            <person name="Hugenholtz P."/>
            <person name="Kyrpides N.C."/>
            <person name="Klenk H.P."/>
        </authorList>
    </citation>
    <scope>NUCLEOTIDE SEQUENCE [LARGE SCALE GENOMIC DNA]</scope>
    <source>
        <strain evidence="8">ATCC 700848 / DSM 11109 / ASRB2</strain>
    </source>
</reference>
<protein>
    <recommendedName>
        <fullName evidence="6">Large ribosomal subunit protein uL23</fullName>
    </recommendedName>
</protein>
<dbReference type="PANTHER" id="PTHR11620">
    <property type="entry name" value="60S RIBOSOMAL PROTEIN L23A"/>
    <property type="match status" value="1"/>
</dbReference>
<dbReference type="HOGENOM" id="CLU_037562_3_2_7"/>
<comment type="subunit">
    <text evidence="6">Part of the 50S ribosomal subunit. Contacts protein L29, and trigger factor when it is bound to the ribosome.</text>
</comment>
<evidence type="ECO:0000256" key="3">
    <source>
        <dbReference type="ARBA" id="ARBA00022884"/>
    </source>
</evidence>
<dbReference type="InterPro" id="IPR012678">
    <property type="entry name" value="Ribosomal_uL23/eL15/eS24_sf"/>
</dbReference>
<proteinExistence type="inferred from homology"/>
<dbReference type="Proteomes" id="UP000000483">
    <property type="component" value="Chromosome"/>
</dbReference>
<dbReference type="AlphaFoldDB" id="F2NJD7"/>
<gene>
    <name evidence="6" type="primary">rplW</name>
    <name evidence="7" type="ordered locus">Desac_1454</name>
</gene>
<dbReference type="GO" id="GO:0003735">
    <property type="term" value="F:structural constituent of ribosome"/>
    <property type="evidence" value="ECO:0007669"/>
    <property type="project" value="InterPro"/>
</dbReference>
<reference evidence="8" key="2">
    <citation type="submission" date="2011-03" db="EMBL/GenBank/DDBJ databases">
        <title>The complete genome of Desulfobacca acetoxidans DSM 11109.</title>
        <authorList>
            <consortium name="US DOE Joint Genome Institute (JGI-PGF)"/>
            <person name="Lucas S."/>
            <person name="Copeland A."/>
            <person name="Lapidus A."/>
            <person name="Bruce D."/>
            <person name="Goodwin L."/>
            <person name="Pitluck S."/>
            <person name="Peters L."/>
            <person name="Kyrpides N."/>
            <person name="Mavromatis K."/>
            <person name="Ivanova N."/>
            <person name="Ovchinnikova G."/>
            <person name="Teshima H."/>
            <person name="Detter J.C."/>
            <person name="Han C."/>
            <person name="Land M."/>
            <person name="Hauser L."/>
            <person name="Markowitz V."/>
            <person name="Cheng J.-F."/>
            <person name="Hugenholtz P."/>
            <person name="Woyke T."/>
            <person name="Wu D."/>
            <person name="Spring S."/>
            <person name="Schueler E."/>
            <person name="Brambilla E."/>
            <person name="Klenk H.-P."/>
            <person name="Eisen J.A."/>
        </authorList>
    </citation>
    <scope>NUCLEOTIDE SEQUENCE [LARGE SCALE GENOMIC DNA]</scope>
    <source>
        <strain evidence="8">ATCC 700848 / DSM 11109 / ASRB2</strain>
    </source>
</reference>
<dbReference type="GO" id="GO:0005840">
    <property type="term" value="C:ribosome"/>
    <property type="evidence" value="ECO:0007669"/>
    <property type="project" value="UniProtKB-KW"/>
</dbReference>
<evidence type="ECO:0000256" key="5">
    <source>
        <dbReference type="ARBA" id="ARBA00023274"/>
    </source>
</evidence>
<dbReference type="Pfam" id="PF00276">
    <property type="entry name" value="Ribosomal_L23"/>
    <property type="match status" value="1"/>
</dbReference>
<sequence>MKAYHHLIKGPLITEKSHLQKEAGNKITLKVDVRANKIEIRQAVEEVFKVKVAGVNTCRYEGKKKRLGRYEGKRSDWKKAIITLGPGEKIPFFEGV</sequence>
<dbReference type="GO" id="GO:1990904">
    <property type="term" value="C:ribonucleoprotein complex"/>
    <property type="evidence" value="ECO:0007669"/>
    <property type="project" value="UniProtKB-KW"/>
</dbReference>
<dbReference type="SUPFAM" id="SSF54189">
    <property type="entry name" value="Ribosomal proteins S24e, L23 and L15e"/>
    <property type="match status" value="1"/>
</dbReference>
<comment type="similarity">
    <text evidence="1 6">Belongs to the universal ribosomal protein uL23 family.</text>
</comment>
<dbReference type="NCBIfam" id="NF004366">
    <property type="entry name" value="PRK05738.3-2"/>
    <property type="match status" value="1"/>
</dbReference>
<dbReference type="RefSeq" id="WP_013706420.1">
    <property type="nucleotide sequence ID" value="NC_015388.1"/>
</dbReference>
<dbReference type="KEGG" id="dao:Desac_1454"/>
<keyword evidence="5 6" id="KW-0687">Ribonucleoprotein</keyword>
<keyword evidence="2 6" id="KW-0699">rRNA-binding</keyword>
<evidence type="ECO:0000256" key="6">
    <source>
        <dbReference type="HAMAP-Rule" id="MF_01369"/>
    </source>
</evidence>
<dbReference type="STRING" id="880072.Desac_1454"/>
<dbReference type="EMBL" id="CP002629">
    <property type="protein sequence ID" value="AEB09309.1"/>
    <property type="molecule type" value="Genomic_DNA"/>
</dbReference>
<dbReference type="Gene3D" id="3.30.70.330">
    <property type="match status" value="1"/>
</dbReference>
<keyword evidence="4 6" id="KW-0689">Ribosomal protein</keyword>
<dbReference type="eggNOG" id="COG0089">
    <property type="taxonomic scope" value="Bacteria"/>
</dbReference>
<dbReference type="InterPro" id="IPR013025">
    <property type="entry name" value="Ribosomal_uL23-like"/>
</dbReference>
<evidence type="ECO:0000313" key="8">
    <source>
        <dbReference type="Proteomes" id="UP000000483"/>
    </source>
</evidence>